<feature type="compositionally biased region" description="Polar residues" evidence="8">
    <location>
        <begin position="465"/>
        <end position="505"/>
    </location>
</feature>
<feature type="domain" description="C2H2-type" evidence="10">
    <location>
        <begin position="34"/>
        <end position="61"/>
    </location>
</feature>
<dbReference type="GO" id="GO:0000785">
    <property type="term" value="C:chromatin"/>
    <property type="evidence" value="ECO:0007669"/>
    <property type="project" value="TreeGrafter"/>
</dbReference>
<dbReference type="InParanoid" id="G8XZP5"/>
<evidence type="ECO:0000256" key="6">
    <source>
        <dbReference type="ARBA" id="ARBA00023242"/>
    </source>
</evidence>
<dbReference type="HOGENOM" id="CLU_007571_0_0_1"/>
<gene>
    <name evidence="11" type="primary">Piso0_005695</name>
    <name evidence="11" type="ORF">GNLVRS01_PISO0N20561g</name>
</gene>
<dbReference type="GO" id="GO:0000978">
    <property type="term" value="F:RNA polymerase II cis-regulatory region sequence-specific DNA binding"/>
    <property type="evidence" value="ECO:0007669"/>
    <property type="project" value="InterPro"/>
</dbReference>
<accession>G8XZP5</accession>
<dbReference type="SUPFAM" id="SSF57667">
    <property type="entry name" value="beta-beta-alpha zinc fingers"/>
    <property type="match status" value="1"/>
</dbReference>
<dbReference type="PROSITE" id="PS00028">
    <property type="entry name" value="ZINC_FINGER_C2H2_1"/>
    <property type="match status" value="2"/>
</dbReference>
<evidence type="ECO:0000256" key="3">
    <source>
        <dbReference type="ARBA" id="ARBA00022737"/>
    </source>
</evidence>
<evidence type="ECO:0000256" key="5">
    <source>
        <dbReference type="ARBA" id="ARBA00022833"/>
    </source>
</evidence>
<dbReference type="InterPro" id="IPR036236">
    <property type="entry name" value="Znf_C2H2_sf"/>
</dbReference>
<dbReference type="EMBL" id="FO082046">
    <property type="protein sequence ID" value="CCE87154.1"/>
    <property type="molecule type" value="Genomic_DNA"/>
</dbReference>
<dbReference type="PANTHER" id="PTHR40626:SF28">
    <property type="entry name" value="REGULATORY PROTEIN ADR1"/>
    <property type="match status" value="1"/>
</dbReference>
<reference evidence="11 12" key="1">
    <citation type="journal article" date="2012" name="G3 (Bethesda)">
        <title>Pichia sorbitophila, an interspecies yeast hybrid reveals early steps of genome resolution following polyploidization.</title>
        <authorList>
            <person name="Leh Louis V."/>
            <person name="Despons L."/>
            <person name="Friedrich A."/>
            <person name="Martin T."/>
            <person name="Durrens P."/>
            <person name="Casaregola S."/>
            <person name="Neuveglise C."/>
            <person name="Fairhead C."/>
            <person name="Marck C."/>
            <person name="Cruz J.A."/>
            <person name="Straub M.L."/>
            <person name="Kugler V."/>
            <person name="Sacerdot C."/>
            <person name="Uzunov Z."/>
            <person name="Thierry A."/>
            <person name="Weiss S."/>
            <person name="Bleykasten C."/>
            <person name="De Montigny J."/>
            <person name="Jacques N."/>
            <person name="Jung P."/>
            <person name="Lemaire M."/>
            <person name="Mallet S."/>
            <person name="Morel G."/>
            <person name="Richard G.F."/>
            <person name="Sarkar A."/>
            <person name="Savel G."/>
            <person name="Schacherer J."/>
            <person name="Seret M.L."/>
            <person name="Talla E."/>
            <person name="Samson G."/>
            <person name="Jubin C."/>
            <person name="Poulain J."/>
            <person name="Vacherie B."/>
            <person name="Barbe V."/>
            <person name="Pelletier E."/>
            <person name="Sherman D.J."/>
            <person name="Westhof E."/>
            <person name="Weissenbach J."/>
            <person name="Baret P.V."/>
            <person name="Wincker P."/>
            <person name="Gaillardin C."/>
            <person name="Dujon B."/>
            <person name="Souciet J.L."/>
        </authorList>
    </citation>
    <scope>NUCLEOTIDE SEQUENCE [LARGE SCALE GENOMIC DNA]</scope>
    <source>
        <strain evidence="12">ATCC MYA-4447 / BCRC 22081 / CBS 7064 / NBRC 10061 / NRRL Y-12695</strain>
    </source>
</reference>
<evidence type="ECO:0000256" key="7">
    <source>
        <dbReference type="PROSITE-ProRule" id="PRU00042"/>
    </source>
</evidence>
<feature type="region of interest" description="Disordered" evidence="8">
    <location>
        <begin position="389"/>
        <end position="417"/>
    </location>
</feature>
<evidence type="ECO:0000256" key="9">
    <source>
        <dbReference type="SAM" id="Phobius"/>
    </source>
</evidence>
<dbReference type="OrthoDB" id="10018191at2759"/>
<evidence type="ECO:0000256" key="4">
    <source>
        <dbReference type="ARBA" id="ARBA00022771"/>
    </source>
</evidence>
<evidence type="ECO:0000256" key="8">
    <source>
        <dbReference type="SAM" id="MobiDB-lite"/>
    </source>
</evidence>
<evidence type="ECO:0000259" key="10">
    <source>
        <dbReference type="PROSITE" id="PS50157"/>
    </source>
</evidence>
<comment type="subcellular location">
    <subcellularLocation>
        <location evidence="1">Nucleus</location>
    </subcellularLocation>
</comment>
<keyword evidence="3" id="KW-0677">Repeat</keyword>
<dbReference type="FunCoup" id="G8XZP5">
    <property type="interactions" value="1355"/>
</dbReference>
<evidence type="ECO:0000256" key="1">
    <source>
        <dbReference type="ARBA" id="ARBA00004123"/>
    </source>
</evidence>
<dbReference type="STRING" id="559304.G8XZP5"/>
<name>G8XZP5_PICSO</name>
<keyword evidence="6" id="KW-0539">Nucleus</keyword>
<keyword evidence="9" id="KW-0472">Membrane</keyword>
<feature type="compositionally biased region" description="Basic and acidic residues" evidence="8">
    <location>
        <begin position="123"/>
        <end position="145"/>
    </location>
</feature>
<dbReference type="OMA" id="FMPGGYS"/>
<keyword evidence="9" id="KW-1133">Transmembrane helix</keyword>
<dbReference type="GO" id="GO:0008270">
    <property type="term" value="F:zinc ion binding"/>
    <property type="evidence" value="ECO:0007669"/>
    <property type="project" value="UniProtKB-KW"/>
</dbReference>
<keyword evidence="2" id="KW-0479">Metal-binding</keyword>
<proteinExistence type="predicted"/>
<feature type="region of interest" description="Disordered" evidence="8">
    <location>
        <begin position="191"/>
        <end position="223"/>
    </location>
</feature>
<dbReference type="FunFam" id="3.30.160.60:FF:000145">
    <property type="entry name" value="Zinc finger protein 574"/>
    <property type="match status" value="1"/>
</dbReference>
<dbReference type="SMART" id="SM00355">
    <property type="entry name" value="ZnF_C2H2"/>
    <property type="match status" value="2"/>
</dbReference>
<feature type="domain" description="C2H2-type" evidence="10">
    <location>
        <begin position="62"/>
        <end position="90"/>
    </location>
</feature>
<dbReference type="GO" id="GO:0005634">
    <property type="term" value="C:nucleus"/>
    <property type="evidence" value="ECO:0007669"/>
    <property type="project" value="UniProtKB-SubCell"/>
</dbReference>
<dbReference type="Gene3D" id="3.30.160.60">
    <property type="entry name" value="Classic Zinc Finger"/>
    <property type="match status" value="2"/>
</dbReference>
<dbReference type="InterPro" id="IPR051059">
    <property type="entry name" value="VerF-like"/>
</dbReference>
<organism evidence="11 12">
    <name type="scientific">Pichia sorbitophila (strain ATCC MYA-4447 / BCRC 22081 / CBS 7064 / NBRC 10061 / NRRL Y-12695)</name>
    <name type="common">Hybrid yeast</name>
    <dbReference type="NCBI Taxonomy" id="559304"/>
    <lineage>
        <taxon>Eukaryota</taxon>
        <taxon>Fungi</taxon>
        <taxon>Dikarya</taxon>
        <taxon>Ascomycota</taxon>
        <taxon>Saccharomycotina</taxon>
        <taxon>Pichiomycetes</taxon>
        <taxon>Debaryomycetaceae</taxon>
        <taxon>Millerozyma</taxon>
    </lineage>
</organism>
<keyword evidence="4 7" id="KW-0863">Zinc-finger</keyword>
<feature type="region of interest" description="Disordered" evidence="8">
    <location>
        <begin position="456"/>
        <end position="505"/>
    </location>
</feature>
<feature type="transmembrane region" description="Helical" evidence="9">
    <location>
        <begin position="1076"/>
        <end position="1092"/>
    </location>
</feature>
<feature type="compositionally biased region" description="Polar residues" evidence="8">
    <location>
        <begin position="191"/>
        <end position="207"/>
    </location>
</feature>
<keyword evidence="5" id="KW-0862">Zinc</keyword>
<dbReference type="Proteomes" id="UP000005222">
    <property type="component" value="Chromosome N"/>
</dbReference>
<keyword evidence="12" id="KW-1185">Reference proteome</keyword>
<keyword evidence="9" id="KW-0812">Transmembrane</keyword>
<dbReference type="Pfam" id="PF00096">
    <property type="entry name" value="zf-C2H2"/>
    <property type="match status" value="2"/>
</dbReference>
<evidence type="ECO:0000256" key="2">
    <source>
        <dbReference type="ARBA" id="ARBA00022723"/>
    </source>
</evidence>
<dbReference type="AlphaFoldDB" id="G8XZP5"/>
<dbReference type="PROSITE" id="PS50157">
    <property type="entry name" value="ZINC_FINGER_C2H2_2"/>
    <property type="match status" value="2"/>
</dbReference>
<dbReference type="GO" id="GO:0000981">
    <property type="term" value="F:DNA-binding transcription factor activity, RNA polymerase II-specific"/>
    <property type="evidence" value="ECO:0007669"/>
    <property type="project" value="InterPro"/>
</dbReference>
<feature type="compositionally biased region" description="Basic residues" evidence="8">
    <location>
        <begin position="210"/>
        <end position="220"/>
    </location>
</feature>
<dbReference type="InterPro" id="IPR013087">
    <property type="entry name" value="Znf_C2H2_type"/>
</dbReference>
<protein>
    <submittedName>
        <fullName evidence="11">Piso0_005695 protein</fullName>
    </submittedName>
</protein>
<sequence length="1212" mass="137529">MGSVRETVSTKKSKEIPLELTAYGTTPSGKPRLFVCQVCTRAFARLEHLRRHERSHTKEKPFSCGVCQRRFSRRDLLLRHAQKLHAGCDDAITRLRRKSIKRPTPGEYENGDESPDSLIHKSPSKETPPRDSKLSSFDGTRDVHHPKAGSNGSPTNGADISPVNGLRRHTSVGEGDVQFNLDLFSSSGVPAMSRQGSLKEGTSSLQRQVFGRRRDKRHRGASFSAQSGANYALAIPEFNDYYPGADNVEFSTPQLLPSSIADESSLLSNISTIPGMLDNPNDNASLRNNSTNSMISDTDSAHKLHNHDANVRSDSLISTPSINTFDSLSGFHNMMPGATMSNSEITPSTTNSAANNGHHGLNEYGYSFYDIPESMMSNSDMHFKMHNPLEPTKQDSEESEDVHTLINSRGGNQSGSANGSHNFNFDFINQLDELTTHYDVDSKFMPNGYSFYGDSPSVSSGGVDTNSPQNTMSPNNHGLFGRQNSQSSAQKPQFSNTNAQPSANDGIYLNQSQLMNIENSNFSRKNSLKNSVYSKNKLFTNNIRNLINKALTKYPISGIMSPVIPSNENLEYYAVKFVDLFLTHLPFIHVSKLNEQEIMNMTSNEDPSNESARVCLPLLIATMGALLVNNKNDSEHLYEASRRTIHIYLESRKSSLSSASNGSLEAVNPLWLIQSLTLSVIYGLFSENENNVYIVIRQLNALNSLVKSSIKSNRHILFSISEEEEEEYNTNEVPNTEQNQSLFSSTNYNANEELRFRNNINRQSQIRIILTIYRLTNFLLMMYNVPMTLSMHDLNYLTIPTRNDEFIWSFKSYHSFQEHAANHNLRKSILDYSKQDDDKILFKDLLIEVAKFSDKNHHPNEAIVKKLHDVGQLGFISLVHGIFELKQYHEMKNIDVFLIMDNLTGFIKTSNMNTEMSAIFGSFNPTLQDTASSKNQREMEKIDYALLVNFLKINSLIDFKYVKEQSWLRNFEELNKNFSQFLARIDDVSEYDFIRIVDCCIVILKLILMKSRIGNDGESDLIDDQLNLSVMNLNDKNEGLLSEFENTLSTSMFEKMMDIKFTDTFEVSNNCIHSQMLFHVFVVLTVFFIYLMEKTKKQKAYQFSSELHQRYIMVLKIANKVENLLKERYQNTRSGNDLASLYLYSNGNKFVNINYNDKIPYSLENTLYILKIGELILSCIYDTNFKVCIFKKLSGSLSQIRKFLIENEINLM</sequence>
<evidence type="ECO:0000313" key="11">
    <source>
        <dbReference type="EMBL" id="CCE87154.1"/>
    </source>
</evidence>
<dbReference type="FunFam" id="3.30.160.60:FF:000446">
    <property type="entry name" value="Zinc finger protein"/>
    <property type="match status" value="1"/>
</dbReference>
<dbReference type="PANTHER" id="PTHR40626">
    <property type="entry name" value="MIP31509P"/>
    <property type="match status" value="1"/>
</dbReference>
<dbReference type="eggNOG" id="KOG1721">
    <property type="taxonomic scope" value="Eukaryota"/>
</dbReference>
<evidence type="ECO:0000313" key="12">
    <source>
        <dbReference type="Proteomes" id="UP000005222"/>
    </source>
</evidence>
<feature type="compositionally biased region" description="Polar residues" evidence="8">
    <location>
        <begin position="405"/>
        <end position="417"/>
    </location>
</feature>
<feature type="region of interest" description="Disordered" evidence="8">
    <location>
        <begin position="99"/>
        <end position="170"/>
    </location>
</feature>